<proteinExistence type="predicted"/>
<sequence>MRDVLGYGTTGLIVHDKASQTVIKTPFSWDCDALVSRERDIYERLTQLGGHPGILRYYGAVDSGIRLEYAPNNNIRTFYERQGGAISLEQRLRWATQIAEALSFVHSAGVIHGDLTCHKIFLDDALNAKVADFAGSSLDGSELLIAVTASHESPSPALSTWGDIFAFGSVVYEIMTAKPPYTGLSESEINDRYKKGEFADTASLGQLGIIIRKCWLGQYDGFATIAGDLRGTISLPCSQPKPALK</sequence>
<keyword evidence="2" id="KW-0808">Transferase</keyword>
<dbReference type="Gene3D" id="1.10.510.10">
    <property type="entry name" value="Transferase(Phosphotransferase) domain 1"/>
    <property type="match status" value="1"/>
</dbReference>
<dbReference type="EMBL" id="MU860128">
    <property type="protein sequence ID" value="KAK4237655.1"/>
    <property type="molecule type" value="Genomic_DNA"/>
</dbReference>
<dbReference type="GO" id="GO:0007165">
    <property type="term" value="P:signal transduction"/>
    <property type="evidence" value="ECO:0007669"/>
    <property type="project" value="TreeGrafter"/>
</dbReference>
<dbReference type="Pfam" id="PF07714">
    <property type="entry name" value="PK_Tyr_Ser-Thr"/>
    <property type="match status" value="1"/>
</dbReference>
<dbReference type="InterPro" id="IPR001245">
    <property type="entry name" value="Ser-Thr/Tyr_kinase_cat_dom"/>
</dbReference>
<evidence type="ECO:0000259" key="1">
    <source>
        <dbReference type="PROSITE" id="PS50011"/>
    </source>
</evidence>
<reference evidence="2" key="1">
    <citation type="journal article" date="2023" name="Mol. Phylogenet. Evol.">
        <title>Genome-scale phylogeny and comparative genomics of the fungal order Sordariales.</title>
        <authorList>
            <person name="Hensen N."/>
            <person name="Bonometti L."/>
            <person name="Westerberg I."/>
            <person name="Brannstrom I.O."/>
            <person name="Guillou S."/>
            <person name="Cros-Aarteil S."/>
            <person name="Calhoun S."/>
            <person name="Haridas S."/>
            <person name="Kuo A."/>
            <person name="Mondo S."/>
            <person name="Pangilinan J."/>
            <person name="Riley R."/>
            <person name="LaButti K."/>
            <person name="Andreopoulos B."/>
            <person name="Lipzen A."/>
            <person name="Chen C."/>
            <person name="Yan M."/>
            <person name="Daum C."/>
            <person name="Ng V."/>
            <person name="Clum A."/>
            <person name="Steindorff A."/>
            <person name="Ohm R.A."/>
            <person name="Martin F."/>
            <person name="Silar P."/>
            <person name="Natvig D.O."/>
            <person name="Lalanne C."/>
            <person name="Gautier V."/>
            <person name="Ament-Velasquez S.L."/>
            <person name="Kruys A."/>
            <person name="Hutchinson M.I."/>
            <person name="Powell A.J."/>
            <person name="Barry K."/>
            <person name="Miller A.N."/>
            <person name="Grigoriev I.V."/>
            <person name="Debuchy R."/>
            <person name="Gladieux P."/>
            <person name="Hiltunen Thoren M."/>
            <person name="Johannesson H."/>
        </authorList>
    </citation>
    <scope>NUCLEOTIDE SEQUENCE</scope>
    <source>
        <strain evidence="2">CBS 532.94</strain>
    </source>
</reference>
<dbReference type="PANTHER" id="PTHR23257">
    <property type="entry name" value="SERINE-THREONINE PROTEIN KINASE"/>
    <property type="match status" value="1"/>
</dbReference>
<reference evidence="2" key="2">
    <citation type="submission" date="2023-05" db="EMBL/GenBank/DDBJ databases">
        <authorList>
            <consortium name="Lawrence Berkeley National Laboratory"/>
            <person name="Steindorff A."/>
            <person name="Hensen N."/>
            <person name="Bonometti L."/>
            <person name="Westerberg I."/>
            <person name="Brannstrom I.O."/>
            <person name="Guillou S."/>
            <person name="Cros-Aarteil S."/>
            <person name="Calhoun S."/>
            <person name="Haridas S."/>
            <person name="Kuo A."/>
            <person name="Mondo S."/>
            <person name="Pangilinan J."/>
            <person name="Riley R."/>
            <person name="Labutti K."/>
            <person name="Andreopoulos B."/>
            <person name="Lipzen A."/>
            <person name="Chen C."/>
            <person name="Yanf M."/>
            <person name="Daum C."/>
            <person name="Ng V."/>
            <person name="Clum A."/>
            <person name="Ohm R."/>
            <person name="Martin F."/>
            <person name="Silar P."/>
            <person name="Natvig D."/>
            <person name="Lalanne C."/>
            <person name="Gautier V."/>
            <person name="Ament-Velasquez S.L."/>
            <person name="Kruys A."/>
            <person name="Hutchinson M.I."/>
            <person name="Powell A.J."/>
            <person name="Barry K."/>
            <person name="Miller A.N."/>
            <person name="Grigoriev I.V."/>
            <person name="Debuchy R."/>
            <person name="Gladieux P."/>
            <person name="Thoren M.H."/>
            <person name="Johannesson H."/>
        </authorList>
    </citation>
    <scope>NUCLEOTIDE SEQUENCE</scope>
    <source>
        <strain evidence="2">CBS 532.94</strain>
    </source>
</reference>
<dbReference type="SUPFAM" id="SSF56112">
    <property type="entry name" value="Protein kinase-like (PK-like)"/>
    <property type="match status" value="1"/>
</dbReference>
<evidence type="ECO:0000313" key="2">
    <source>
        <dbReference type="EMBL" id="KAK4237655.1"/>
    </source>
</evidence>
<dbReference type="GO" id="GO:0005737">
    <property type="term" value="C:cytoplasm"/>
    <property type="evidence" value="ECO:0007669"/>
    <property type="project" value="TreeGrafter"/>
</dbReference>
<dbReference type="AlphaFoldDB" id="A0AAN7C9I2"/>
<dbReference type="Proteomes" id="UP001303760">
    <property type="component" value="Unassembled WGS sequence"/>
</dbReference>
<feature type="domain" description="Protein kinase" evidence="1">
    <location>
        <begin position="1"/>
        <end position="245"/>
    </location>
</feature>
<gene>
    <name evidence="2" type="ORF">C8A03DRAFT_44491</name>
</gene>
<name>A0AAN7C9I2_9PEZI</name>
<dbReference type="InterPro" id="IPR011009">
    <property type="entry name" value="Kinase-like_dom_sf"/>
</dbReference>
<accession>A0AAN7C9I2</accession>
<dbReference type="CDD" id="cd00180">
    <property type="entry name" value="PKc"/>
    <property type="match status" value="1"/>
</dbReference>
<dbReference type="InterPro" id="IPR000719">
    <property type="entry name" value="Prot_kinase_dom"/>
</dbReference>
<comment type="caution">
    <text evidence="2">The sequence shown here is derived from an EMBL/GenBank/DDBJ whole genome shotgun (WGS) entry which is preliminary data.</text>
</comment>
<evidence type="ECO:0000313" key="3">
    <source>
        <dbReference type="Proteomes" id="UP001303760"/>
    </source>
</evidence>
<dbReference type="PROSITE" id="PS50011">
    <property type="entry name" value="PROTEIN_KINASE_DOM"/>
    <property type="match status" value="1"/>
</dbReference>
<keyword evidence="3" id="KW-1185">Reference proteome</keyword>
<organism evidence="2 3">
    <name type="scientific">Achaetomium macrosporum</name>
    <dbReference type="NCBI Taxonomy" id="79813"/>
    <lineage>
        <taxon>Eukaryota</taxon>
        <taxon>Fungi</taxon>
        <taxon>Dikarya</taxon>
        <taxon>Ascomycota</taxon>
        <taxon>Pezizomycotina</taxon>
        <taxon>Sordariomycetes</taxon>
        <taxon>Sordariomycetidae</taxon>
        <taxon>Sordariales</taxon>
        <taxon>Chaetomiaceae</taxon>
        <taxon>Achaetomium</taxon>
    </lineage>
</organism>
<dbReference type="GO" id="GO:0005524">
    <property type="term" value="F:ATP binding"/>
    <property type="evidence" value="ECO:0007669"/>
    <property type="project" value="InterPro"/>
</dbReference>
<keyword evidence="2" id="KW-0418">Kinase</keyword>
<dbReference type="GO" id="GO:0004672">
    <property type="term" value="F:protein kinase activity"/>
    <property type="evidence" value="ECO:0007669"/>
    <property type="project" value="InterPro"/>
</dbReference>
<dbReference type="InterPro" id="IPR050167">
    <property type="entry name" value="Ser_Thr_protein_kinase"/>
</dbReference>
<protein>
    <submittedName>
        <fullName evidence="2">Kinase-like protein</fullName>
    </submittedName>
</protein>